<proteinExistence type="predicted"/>
<dbReference type="AlphaFoldDB" id="A0A8X6N8S1"/>
<dbReference type="EMBL" id="BMAW01101535">
    <property type="protein sequence ID" value="GFS99876.1"/>
    <property type="molecule type" value="Genomic_DNA"/>
</dbReference>
<gene>
    <name evidence="2" type="ORF">NPIL_417831</name>
</gene>
<protein>
    <submittedName>
        <fullName evidence="2">Uncharacterized protein</fullName>
    </submittedName>
</protein>
<evidence type="ECO:0000256" key="1">
    <source>
        <dbReference type="SAM" id="MobiDB-lite"/>
    </source>
</evidence>
<reference evidence="2" key="1">
    <citation type="submission" date="2020-08" db="EMBL/GenBank/DDBJ databases">
        <title>Multicomponent nature underlies the extraordinary mechanical properties of spider dragline silk.</title>
        <authorList>
            <person name="Kono N."/>
            <person name="Nakamura H."/>
            <person name="Mori M."/>
            <person name="Yoshida Y."/>
            <person name="Ohtoshi R."/>
            <person name="Malay A.D."/>
            <person name="Moran D.A.P."/>
            <person name="Tomita M."/>
            <person name="Numata K."/>
            <person name="Arakawa K."/>
        </authorList>
    </citation>
    <scope>NUCLEOTIDE SEQUENCE</scope>
</reference>
<comment type="caution">
    <text evidence="2">The sequence shown here is derived from an EMBL/GenBank/DDBJ whole genome shotgun (WGS) entry which is preliminary data.</text>
</comment>
<evidence type="ECO:0000313" key="3">
    <source>
        <dbReference type="Proteomes" id="UP000887013"/>
    </source>
</evidence>
<organism evidence="2 3">
    <name type="scientific">Nephila pilipes</name>
    <name type="common">Giant wood spider</name>
    <name type="synonym">Nephila maculata</name>
    <dbReference type="NCBI Taxonomy" id="299642"/>
    <lineage>
        <taxon>Eukaryota</taxon>
        <taxon>Metazoa</taxon>
        <taxon>Ecdysozoa</taxon>
        <taxon>Arthropoda</taxon>
        <taxon>Chelicerata</taxon>
        <taxon>Arachnida</taxon>
        <taxon>Araneae</taxon>
        <taxon>Araneomorphae</taxon>
        <taxon>Entelegynae</taxon>
        <taxon>Araneoidea</taxon>
        <taxon>Nephilidae</taxon>
        <taxon>Nephila</taxon>
    </lineage>
</organism>
<evidence type="ECO:0000313" key="2">
    <source>
        <dbReference type="EMBL" id="GFS99876.1"/>
    </source>
</evidence>
<accession>A0A8X6N8S1</accession>
<sequence>MYGRENPGPLPLRPSIEGAYREEMTRRQGLLRSRGLLANEGIRKGSGGESNTHWAEHYNAPEPPLGSNELLALQKSLTSRVKEQSTTIKENLSVRFLSKCFENAEHRSYPPFQIPVAAPSEIIRENLSS</sequence>
<keyword evidence="3" id="KW-1185">Reference proteome</keyword>
<feature type="region of interest" description="Disordered" evidence="1">
    <location>
        <begin position="40"/>
        <end position="67"/>
    </location>
</feature>
<name>A0A8X6N8S1_NEPPI</name>
<dbReference type="Proteomes" id="UP000887013">
    <property type="component" value="Unassembled WGS sequence"/>
</dbReference>